<accession>A0AAW6W236</accession>
<evidence type="ECO:0000313" key="6">
    <source>
        <dbReference type="Proteomes" id="UP001223829"/>
    </source>
</evidence>
<dbReference type="SMART" id="SM00420">
    <property type="entry name" value="HTH_DEOR"/>
    <property type="match status" value="1"/>
</dbReference>
<dbReference type="InterPro" id="IPR050313">
    <property type="entry name" value="Carb_Metab_HTH_regulators"/>
</dbReference>
<evidence type="ECO:0000256" key="2">
    <source>
        <dbReference type="ARBA" id="ARBA00023125"/>
    </source>
</evidence>
<evidence type="ECO:0000256" key="3">
    <source>
        <dbReference type="ARBA" id="ARBA00023163"/>
    </source>
</evidence>
<dbReference type="InterPro" id="IPR036390">
    <property type="entry name" value="WH_DNA-bd_sf"/>
</dbReference>
<dbReference type="SUPFAM" id="SSF100950">
    <property type="entry name" value="NagB/RpiA/CoA transferase-like"/>
    <property type="match status" value="1"/>
</dbReference>
<dbReference type="PROSITE" id="PS00894">
    <property type="entry name" value="HTH_DEOR_1"/>
    <property type="match status" value="1"/>
</dbReference>
<gene>
    <name evidence="5" type="ORF">QO046_18570</name>
</gene>
<dbReference type="InterPro" id="IPR014036">
    <property type="entry name" value="DeoR-like_C"/>
</dbReference>
<dbReference type="InterPro" id="IPR036388">
    <property type="entry name" value="WH-like_DNA-bd_sf"/>
</dbReference>
<dbReference type="AlphaFoldDB" id="A0AAW6W236"/>
<dbReference type="RefSeq" id="WP_072643573.1">
    <property type="nucleotide sequence ID" value="NZ_BNFI01000001.1"/>
</dbReference>
<evidence type="ECO:0000256" key="1">
    <source>
        <dbReference type="ARBA" id="ARBA00023015"/>
    </source>
</evidence>
<dbReference type="Proteomes" id="UP001223829">
    <property type="component" value="Unassembled WGS sequence"/>
</dbReference>
<feature type="domain" description="HTH deoR-type" evidence="4">
    <location>
        <begin position="3"/>
        <end position="58"/>
    </location>
</feature>
<keyword evidence="3" id="KW-0804">Transcription</keyword>
<dbReference type="SUPFAM" id="SSF46785">
    <property type="entry name" value="Winged helix' DNA-binding domain"/>
    <property type="match status" value="1"/>
</dbReference>
<dbReference type="PANTHER" id="PTHR30363:SF44">
    <property type="entry name" value="AGA OPERON TRANSCRIPTIONAL REPRESSOR-RELATED"/>
    <property type="match status" value="1"/>
</dbReference>
<dbReference type="EMBL" id="JASMQD010000001">
    <property type="protein sequence ID" value="MDK2696329.1"/>
    <property type="molecule type" value="Genomic_DNA"/>
</dbReference>
<proteinExistence type="predicted"/>
<dbReference type="Gene3D" id="1.10.10.10">
    <property type="entry name" value="Winged helix-like DNA-binding domain superfamily/Winged helix DNA-binding domain"/>
    <property type="match status" value="1"/>
</dbReference>
<name>A0AAW6W236_ECOLX</name>
<dbReference type="Pfam" id="PF08220">
    <property type="entry name" value="HTH_DeoR"/>
    <property type="match status" value="1"/>
</dbReference>
<dbReference type="PRINTS" id="PR00037">
    <property type="entry name" value="HTHLACR"/>
</dbReference>
<keyword evidence="2 5" id="KW-0238">DNA-binding</keyword>
<evidence type="ECO:0000259" key="4">
    <source>
        <dbReference type="PROSITE" id="PS51000"/>
    </source>
</evidence>
<protein>
    <submittedName>
        <fullName evidence="5">DeoR/GlpR family DNA-binding transcription regulator</fullName>
    </submittedName>
</protein>
<dbReference type="InterPro" id="IPR018356">
    <property type="entry name" value="Tscrpt_reg_HTH_DeoR_CS"/>
</dbReference>
<dbReference type="PANTHER" id="PTHR30363">
    <property type="entry name" value="HTH-TYPE TRANSCRIPTIONAL REGULATOR SRLR-RELATED"/>
    <property type="match status" value="1"/>
</dbReference>
<dbReference type="PROSITE" id="PS51000">
    <property type="entry name" value="HTH_DEOR_2"/>
    <property type="match status" value="1"/>
</dbReference>
<dbReference type="Pfam" id="PF00455">
    <property type="entry name" value="DeoRC"/>
    <property type="match status" value="1"/>
</dbReference>
<evidence type="ECO:0000313" key="5">
    <source>
        <dbReference type="EMBL" id="MDK2696329.1"/>
    </source>
</evidence>
<dbReference type="SMART" id="SM01134">
    <property type="entry name" value="DeoRC"/>
    <property type="match status" value="1"/>
</dbReference>
<dbReference type="InterPro" id="IPR001034">
    <property type="entry name" value="DeoR_HTH"/>
</dbReference>
<dbReference type="GO" id="GO:0003700">
    <property type="term" value="F:DNA-binding transcription factor activity"/>
    <property type="evidence" value="ECO:0007669"/>
    <property type="project" value="InterPro"/>
</dbReference>
<dbReference type="InterPro" id="IPR037171">
    <property type="entry name" value="NagB/RpiA_transferase-like"/>
</dbReference>
<keyword evidence="1" id="KW-0805">Transcription regulation</keyword>
<sequence>MNTFDRRNYIMDLVNTKGSVLVSEISSEMGVSEVTIRADLRLLEERGLLTRFHGGAAKRKDTGFETAGNKELNLSDRYNVAADPKRRIVAAAANLVREGDTIILDSGSTTKLLAEELLGRTNITVITNNLAAAYVLSENKDITLVVCGGTLRHKTVSLHGALAEYALRDVTANIMFIGADGLDGQNGITTFNEGYAISSVMASAANQVVVVTDSSKFSRKGFNSVLPIDQIDMIITDSDAPDTQLEIFRKNGMKLLLV</sequence>
<dbReference type="Gene3D" id="3.40.50.1360">
    <property type="match status" value="1"/>
</dbReference>
<organism evidence="5 6">
    <name type="scientific">Escherichia coli</name>
    <dbReference type="NCBI Taxonomy" id="562"/>
    <lineage>
        <taxon>Bacteria</taxon>
        <taxon>Pseudomonadati</taxon>
        <taxon>Pseudomonadota</taxon>
        <taxon>Gammaproteobacteria</taxon>
        <taxon>Enterobacterales</taxon>
        <taxon>Enterobacteriaceae</taxon>
        <taxon>Escherichia</taxon>
    </lineage>
</organism>
<reference evidence="5" key="1">
    <citation type="submission" date="2023-05" db="EMBL/GenBank/DDBJ databases">
        <title>Efficient inhibition of multidrug-resistant Escherichia coli by a new antibiotic combination.</title>
        <authorList>
            <person name="Lin T."/>
        </authorList>
    </citation>
    <scope>NUCLEOTIDE SEQUENCE</scope>
    <source>
        <strain evidence="5">YmmD45</strain>
    </source>
</reference>
<comment type="caution">
    <text evidence="5">The sequence shown here is derived from an EMBL/GenBank/DDBJ whole genome shotgun (WGS) entry which is preliminary data.</text>
</comment>
<dbReference type="GO" id="GO:0003677">
    <property type="term" value="F:DNA binding"/>
    <property type="evidence" value="ECO:0007669"/>
    <property type="project" value="UniProtKB-KW"/>
</dbReference>